<dbReference type="InterPro" id="IPR012449">
    <property type="entry name" value="Phage_F116_Orf28"/>
</dbReference>
<dbReference type="Proteomes" id="UP000294489">
    <property type="component" value="Unassembled WGS sequence"/>
</dbReference>
<dbReference type="EMBL" id="SOEC01000008">
    <property type="protein sequence ID" value="TDX29077.1"/>
    <property type="molecule type" value="Genomic_DNA"/>
</dbReference>
<reference evidence="1 2" key="1">
    <citation type="submission" date="2019-03" db="EMBL/GenBank/DDBJ databases">
        <title>Freshwater and sediment microbial communities from various areas in North America, analyzing microbe dynamics in response to fracking.</title>
        <authorList>
            <person name="Lamendella R."/>
        </authorList>
    </citation>
    <scope>NUCLEOTIDE SEQUENCE [LARGE SCALE GENOMIC DNA]</scope>
    <source>
        <strain evidence="1 2">6_TX</strain>
    </source>
</reference>
<protein>
    <submittedName>
        <fullName evidence="1">Uncharacterized protein DUF1654</fullName>
    </submittedName>
</protein>
<comment type="caution">
    <text evidence="1">The sequence shown here is derived from an EMBL/GenBank/DDBJ whole genome shotgun (WGS) entry which is preliminary data.</text>
</comment>
<gene>
    <name evidence="1" type="ORF">DFO67_108121</name>
</gene>
<dbReference type="Pfam" id="PF07867">
    <property type="entry name" value="DUF1654"/>
    <property type="match status" value="1"/>
</dbReference>
<sequence length="83" mass="9178">MAVQEQAAATPPSYLKLGQRVQRAVNTPRARLSQSIILERQPEESIEDWEAMLDELGTHGNVTITRFDDGSVGLRWNVAESAA</sequence>
<organism evidence="1 2">
    <name type="scientific">Modicisalibacter xianhensis</name>
    <dbReference type="NCBI Taxonomy" id="442341"/>
    <lineage>
        <taxon>Bacteria</taxon>
        <taxon>Pseudomonadati</taxon>
        <taxon>Pseudomonadota</taxon>
        <taxon>Gammaproteobacteria</taxon>
        <taxon>Oceanospirillales</taxon>
        <taxon>Halomonadaceae</taxon>
        <taxon>Modicisalibacter</taxon>
    </lineage>
</organism>
<evidence type="ECO:0000313" key="1">
    <source>
        <dbReference type="EMBL" id="TDX29077.1"/>
    </source>
</evidence>
<evidence type="ECO:0000313" key="2">
    <source>
        <dbReference type="Proteomes" id="UP000294489"/>
    </source>
</evidence>
<dbReference type="AlphaFoldDB" id="A0A4R8FU91"/>
<name>A0A4R8FU91_9GAMM</name>
<proteinExistence type="predicted"/>
<accession>A0A4R8FU91</accession>
<dbReference type="OrthoDB" id="6169663at2"/>
<dbReference type="RefSeq" id="WP_134017921.1">
    <property type="nucleotide sequence ID" value="NZ_SOEC01000008.1"/>
</dbReference>